<feature type="region of interest" description="Disordered" evidence="1">
    <location>
        <begin position="1"/>
        <end position="37"/>
    </location>
</feature>
<reference evidence="2" key="1">
    <citation type="journal article" date="2022" name="bioRxiv">
        <title>Sequencing and chromosome-scale assembly of the giantPleurodeles waltlgenome.</title>
        <authorList>
            <person name="Brown T."/>
            <person name="Elewa A."/>
            <person name="Iarovenko S."/>
            <person name="Subramanian E."/>
            <person name="Araus A.J."/>
            <person name="Petzold A."/>
            <person name="Susuki M."/>
            <person name="Suzuki K.-i.T."/>
            <person name="Hayashi T."/>
            <person name="Toyoda A."/>
            <person name="Oliveira C."/>
            <person name="Osipova E."/>
            <person name="Leigh N.D."/>
            <person name="Simon A."/>
            <person name="Yun M.H."/>
        </authorList>
    </citation>
    <scope>NUCLEOTIDE SEQUENCE</scope>
    <source>
        <strain evidence="2">20211129_DDA</strain>
        <tissue evidence="2">Liver</tissue>
    </source>
</reference>
<evidence type="ECO:0000313" key="2">
    <source>
        <dbReference type="EMBL" id="KAJ1101663.1"/>
    </source>
</evidence>
<evidence type="ECO:0000256" key="1">
    <source>
        <dbReference type="SAM" id="MobiDB-lite"/>
    </source>
</evidence>
<dbReference type="AlphaFoldDB" id="A0AAV7ME28"/>
<organism evidence="2 3">
    <name type="scientific">Pleurodeles waltl</name>
    <name type="common">Iberian ribbed newt</name>
    <dbReference type="NCBI Taxonomy" id="8319"/>
    <lineage>
        <taxon>Eukaryota</taxon>
        <taxon>Metazoa</taxon>
        <taxon>Chordata</taxon>
        <taxon>Craniata</taxon>
        <taxon>Vertebrata</taxon>
        <taxon>Euteleostomi</taxon>
        <taxon>Amphibia</taxon>
        <taxon>Batrachia</taxon>
        <taxon>Caudata</taxon>
        <taxon>Salamandroidea</taxon>
        <taxon>Salamandridae</taxon>
        <taxon>Pleurodelinae</taxon>
        <taxon>Pleurodeles</taxon>
    </lineage>
</organism>
<name>A0AAV7ME28_PLEWA</name>
<accession>A0AAV7ME28</accession>
<protein>
    <submittedName>
        <fullName evidence="2">Uncharacterized protein</fullName>
    </submittedName>
</protein>
<dbReference type="Proteomes" id="UP001066276">
    <property type="component" value="Chromosome 10"/>
</dbReference>
<gene>
    <name evidence="2" type="ORF">NDU88_006729</name>
</gene>
<evidence type="ECO:0000313" key="3">
    <source>
        <dbReference type="Proteomes" id="UP001066276"/>
    </source>
</evidence>
<proteinExistence type="predicted"/>
<comment type="caution">
    <text evidence="2">The sequence shown here is derived from an EMBL/GenBank/DDBJ whole genome shotgun (WGS) entry which is preliminary data.</text>
</comment>
<keyword evidence="3" id="KW-1185">Reference proteome</keyword>
<sequence length="125" mass="12826">MNEGCPEGVRDACGGDGQRSGAARPVPAPIAGRHGVRRIGPQVVTRRGSRRAPRCCGAVGAVLWPRCGAEHRSPGSCCGCLIGPPRRGTSGPVCCCEAQLRRDAAFDGTEALGPLIGGADGPRWP</sequence>
<dbReference type="EMBL" id="JANPWB010000014">
    <property type="protein sequence ID" value="KAJ1101663.1"/>
    <property type="molecule type" value="Genomic_DNA"/>
</dbReference>